<proteinExistence type="predicted"/>
<name>A0A849T1B9_UNCEI</name>
<sequence>MPRLNYPTHGIRQLKVPWAEPGSQFTAMFEALAIDWLQQASVTAVSKHLRISWDEASGIMERAVRRGLKRREAEVVKHAGVDETSFAKRQAYVTVVADLERSRVLYVADDRSQASLDGYWASLSHEHLGAIEAIAMDMCAPYIQSVMLNVPFADERIVFDKFHIAQNLNQAVDQVRRMEHQRLSAEGDTLLKGTRFDWLRHPASFTRAAGQEFDVLRERVRRVARAWELKETAMAIFDLKAAWAARRNFERWFAWAIRCQLEPIKRVARTLQRHWDQIENYFRHRITNAGLEAINTKIQGVKRRSRGFRSRERFKMAIYFHCGGLDLYPTGAAIRP</sequence>
<reference evidence="3 4" key="1">
    <citation type="submission" date="2020-04" db="EMBL/GenBank/DDBJ databases">
        <title>Metagenomic profiling of ammonia- and methane-oxidizing microorganisms in a Dutch drinking water treatment plant.</title>
        <authorList>
            <person name="Poghosyan L."/>
            <person name="Leucker S."/>
        </authorList>
    </citation>
    <scope>NUCLEOTIDE SEQUENCE [LARGE SCALE GENOMIC DNA]</scope>
    <source>
        <strain evidence="3">S-RSF-IL-03</strain>
    </source>
</reference>
<dbReference type="PANTHER" id="PTHR33498">
    <property type="entry name" value="TRANSPOSASE FOR INSERTION SEQUENCE ELEMENT IS1557"/>
    <property type="match status" value="1"/>
</dbReference>
<dbReference type="Pfam" id="PF13542">
    <property type="entry name" value="HTH_Tnp_ISL3"/>
    <property type="match status" value="1"/>
</dbReference>
<dbReference type="NCBIfam" id="NF033550">
    <property type="entry name" value="transpos_ISL3"/>
    <property type="match status" value="1"/>
</dbReference>
<feature type="domain" description="Transposase IS204/IS1001/IS1096/IS1165 DDE" evidence="1">
    <location>
        <begin position="80"/>
        <end position="318"/>
    </location>
</feature>
<dbReference type="InterPro" id="IPR032877">
    <property type="entry name" value="Transposase_HTH"/>
</dbReference>
<dbReference type="Pfam" id="PF01610">
    <property type="entry name" value="DDE_Tnp_ISL3"/>
    <property type="match status" value="1"/>
</dbReference>
<dbReference type="InterPro" id="IPR047951">
    <property type="entry name" value="Transpos_ISL3"/>
</dbReference>
<accession>A0A849T1B9</accession>
<comment type="caution">
    <text evidence="3">The sequence shown here is derived from an EMBL/GenBank/DDBJ whole genome shotgun (WGS) entry which is preliminary data.</text>
</comment>
<evidence type="ECO:0000259" key="2">
    <source>
        <dbReference type="Pfam" id="PF13542"/>
    </source>
</evidence>
<dbReference type="EMBL" id="JABFRW010000172">
    <property type="protein sequence ID" value="NOT35099.1"/>
    <property type="molecule type" value="Genomic_DNA"/>
</dbReference>
<evidence type="ECO:0000313" key="4">
    <source>
        <dbReference type="Proteomes" id="UP000580839"/>
    </source>
</evidence>
<dbReference type="InterPro" id="IPR002560">
    <property type="entry name" value="Transposase_DDE"/>
</dbReference>
<evidence type="ECO:0000313" key="3">
    <source>
        <dbReference type="EMBL" id="NOT35099.1"/>
    </source>
</evidence>
<evidence type="ECO:0000259" key="1">
    <source>
        <dbReference type="Pfam" id="PF01610"/>
    </source>
</evidence>
<dbReference type="AlphaFoldDB" id="A0A849T1B9"/>
<dbReference type="PANTHER" id="PTHR33498:SF1">
    <property type="entry name" value="TRANSPOSASE FOR INSERTION SEQUENCE ELEMENT IS1557"/>
    <property type="match status" value="1"/>
</dbReference>
<gene>
    <name evidence="3" type="ORF">HOP12_13205</name>
</gene>
<protein>
    <submittedName>
        <fullName evidence="3">ISL3 family transposase</fullName>
    </submittedName>
</protein>
<dbReference type="Proteomes" id="UP000580839">
    <property type="component" value="Unassembled WGS sequence"/>
</dbReference>
<feature type="domain" description="Transposase IS204/IS1001/IS1096/IS1165 helix-turn-helix" evidence="2">
    <location>
        <begin position="15"/>
        <end position="64"/>
    </location>
</feature>
<organism evidence="3 4">
    <name type="scientific">Eiseniibacteriota bacterium</name>
    <dbReference type="NCBI Taxonomy" id="2212470"/>
    <lineage>
        <taxon>Bacteria</taxon>
        <taxon>Candidatus Eiseniibacteriota</taxon>
    </lineage>
</organism>